<dbReference type="AlphaFoldDB" id="A0A1I7Y4K0"/>
<keyword evidence="9" id="KW-0418">Kinase</keyword>
<evidence type="ECO:0000256" key="11">
    <source>
        <dbReference type="ARBA" id="ARBA00023251"/>
    </source>
</evidence>
<evidence type="ECO:0000256" key="2">
    <source>
        <dbReference type="ARBA" id="ARBA00002498"/>
    </source>
</evidence>
<dbReference type="GO" id="GO:0016747">
    <property type="term" value="F:acyltransferase activity, transferring groups other than amino-acyl groups"/>
    <property type="evidence" value="ECO:0007669"/>
    <property type="project" value="InterPro"/>
</dbReference>
<dbReference type="GO" id="GO:0034071">
    <property type="term" value="F:aminoglycoside phosphotransferase activity"/>
    <property type="evidence" value="ECO:0007669"/>
    <property type="project" value="UniProtKB-EC"/>
</dbReference>
<dbReference type="Gene3D" id="3.30.460.10">
    <property type="entry name" value="Beta Polymerase, domain 2"/>
    <property type="match status" value="1"/>
</dbReference>
<dbReference type="InterPro" id="IPR002575">
    <property type="entry name" value="Aminoglycoside_PTrfase"/>
</dbReference>
<comment type="catalytic activity">
    <reaction evidence="1">
        <text>a gentamycin + GTP = a gentamycin 2''-phosphate + GDP + H(+)</text>
        <dbReference type="Rhea" id="RHEA:48872"/>
        <dbReference type="ChEBI" id="CHEBI:15378"/>
        <dbReference type="ChEBI" id="CHEBI:37565"/>
        <dbReference type="ChEBI" id="CHEBI:58189"/>
        <dbReference type="ChEBI" id="CHEBI:90218"/>
        <dbReference type="ChEBI" id="CHEBI:90219"/>
        <dbReference type="EC" id="2.7.1.190"/>
    </reaction>
</comment>
<keyword evidence="10" id="KW-0067">ATP-binding</keyword>
<dbReference type="InterPro" id="IPR000182">
    <property type="entry name" value="GNAT_dom"/>
</dbReference>
<dbReference type="NCBIfam" id="NF033068">
    <property type="entry name" value="APH_3p"/>
    <property type="match status" value="1"/>
</dbReference>
<dbReference type="InterPro" id="IPR016181">
    <property type="entry name" value="Acyl_CoA_acyltransferase"/>
</dbReference>
<dbReference type="WBParaSite" id="L893_g12674.t1">
    <property type="protein sequence ID" value="L893_g12674.t1"/>
    <property type="gene ID" value="L893_g12674"/>
</dbReference>
<evidence type="ECO:0000256" key="3">
    <source>
        <dbReference type="ARBA" id="ARBA00006219"/>
    </source>
</evidence>
<dbReference type="GO" id="GO:0005524">
    <property type="term" value="F:ATP binding"/>
    <property type="evidence" value="ECO:0007669"/>
    <property type="project" value="UniProtKB-KW"/>
</dbReference>
<accession>A0A1I7Y4K0</accession>
<dbReference type="Gene3D" id="3.90.1200.10">
    <property type="match status" value="1"/>
</dbReference>
<feature type="domain" description="N-acetyltransferase" evidence="13">
    <location>
        <begin position="156"/>
        <end position="308"/>
    </location>
</feature>
<keyword evidence="8" id="KW-0547">Nucleotide-binding</keyword>
<dbReference type="PANTHER" id="PTHR34822:SF1">
    <property type="entry name" value="GRPB FAMILY PROTEIN"/>
    <property type="match status" value="1"/>
</dbReference>
<dbReference type="PANTHER" id="PTHR34822">
    <property type="entry name" value="GRPB DOMAIN PROTEIN (AFU_ORTHOLOGUE AFUA_1G01530)"/>
    <property type="match status" value="1"/>
</dbReference>
<evidence type="ECO:0000256" key="4">
    <source>
        <dbReference type="ARBA" id="ARBA00008487"/>
    </source>
</evidence>
<evidence type="ECO:0000256" key="7">
    <source>
        <dbReference type="ARBA" id="ARBA00022679"/>
    </source>
</evidence>
<keyword evidence="7" id="KW-0808">Transferase</keyword>
<reference evidence="15" key="1">
    <citation type="submission" date="2016-11" db="UniProtKB">
        <authorList>
            <consortium name="WormBaseParasite"/>
        </authorList>
    </citation>
    <scope>IDENTIFICATION</scope>
</reference>
<keyword evidence="12" id="KW-0511">Multifunctional enzyme</keyword>
<sequence length="516" mass="58141">MEKITTFEDGDPNENPWVAGQPKAELIEVQAYDANWPVLYQRLSQDILGALGNKALTIAHVGSTAVVGLPAKPVIDIDVLVADPEQEEDYVPVLQTLGYELSIRERSWYQHRMLRQEEPRVNLHVFGPDCPEHIRHILFRDWLGTHPEDLQRYAEAKMQAIEGADTVRDYNQRKQAVVRDIYRKIFESQGLLLWLAVDETDYPLAFMLIDEGHMQALFVDPDSRGTGVGKALVLHGLSLHPSMTTDVNEQNGQAVARLLSMSFPAAWQTRLAAAKVQRQTIGESGADVWRLDWPDGFCQFVKAEDDLPLAELPDEIERLRWMHAQGLPCPAVLDTLVADGRHWLLMSAVPGRDLACTEGLSPQQTVELLASSLQSLHRLPLESCPFDHRLEHRLADASARAKAGLIDEEDFDDERQGMPVQILLDELYASRPQQEDLVVTHGDACLPNFMVHQGQFSGFIDCGRLGVADRFQDLALTARSIERNLGKEWLAPFFALYGVEMDAERIAFFCLLDEFF</sequence>
<evidence type="ECO:0000256" key="5">
    <source>
        <dbReference type="ARBA" id="ARBA00011931"/>
    </source>
</evidence>
<evidence type="ECO:0000313" key="14">
    <source>
        <dbReference type="Proteomes" id="UP000095287"/>
    </source>
</evidence>
<keyword evidence="14" id="KW-1185">Reference proteome</keyword>
<dbReference type="NCBIfam" id="NF032898">
    <property type="entry name" value="APH_3p_II"/>
    <property type="match status" value="1"/>
</dbReference>
<dbReference type="Pfam" id="PF01636">
    <property type="entry name" value="APH"/>
    <property type="match status" value="1"/>
</dbReference>
<evidence type="ECO:0000256" key="1">
    <source>
        <dbReference type="ARBA" id="ARBA00001735"/>
    </source>
</evidence>
<dbReference type="InterPro" id="IPR024165">
    <property type="entry name" value="Kan/Strep_kinase"/>
</dbReference>
<evidence type="ECO:0000259" key="13">
    <source>
        <dbReference type="PROSITE" id="PS51186"/>
    </source>
</evidence>
<evidence type="ECO:0000256" key="6">
    <source>
        <dbReference type="ARBA" id="ARBA00014467"/>
    </source>
</evidence>
<evidence type="ECO:0000256" key="12">
    <source>
        <dbReference type="ARBA" id="ARBA00023268"/>
    </source>
</evidence>
<evidence type="ECO:0000256" key="10">
    <source>
        <dbReference type="ARBA" id="ARBA00022840"/>
    </source>
</evidence>
<dbReference type="SUPFAM" id="SSF81301">
    <property type="entry name" value="Nucleotidyltransferase"/>
    <property type="match status" value="1"/>
</dbReference>
<comment type="function">
    <text evidence="2">Involved in resistance to gentamicin, tobramycin, and kanamycin. Tobramycin and kanamycin resistance is due to the ACC activity, specified by N-terminal region. The C-terminal region is a kinase that phosphorylates several 4,6-disubstituted aminoglycosides.</text>
</comment>
<dbReference type="InterPro" id="IPR011009">
    <property type="entry name" value="Kinase-like_dom_sf"/>
</dbReference>
<name>A0A1I7Y4K0_9BILA</name>
<dbReference type="InterPro" id="IPR043519">
    <property type="entry name" value="NT_sf"/>
</dbReference>
<dbReference type="Pfam" id="PF04229">
    <property type="entry name" value="GrpB"/>
    <property type="match status" value="1"/>
</dbReference>
<dbReference type="Gene3D" id="3.30.200.20">
    <property type="entry name" value="Phosphorylase Kinase, domain 1"/>
    <property type="match status" value="1"/>
</dbReference>
<dbReference type="GO" id="GO:0046677">
    <property type="term" value="P:response to antibiotic"/>
    <property type="evidence" value="ECO:0007669"/>
    <property type="project" value="UniProtKB-KW"/>
</dbReference>
<dbReference type="SUPFAM" id="SSF56112">
    <property type="entry name" value="Protein kinase-like (PK-like)"/>
    <property type="match status" value="1"/>
</dbReference>
<dbReference type="CDD" id="cd05150">
    <property type="entry name" value="APH"/>
    <property type="match status" value="1"/>
</dbReference>
<comment type="similarity">
    <text evidence="3">Belongs to the aminoglycoside phosphotransferase family.</text>
</comment>
<proteinExistence type="inferred from homology"/>
<comment type="similarity">
    <text evidence="4">In the C-terminal section; belongs to the aminoglycoside phosphotransferase family.</text>
</comment>
<dbReference type="SUPFAM" id="SSF55729">
    <property type="entry name" value="Acyl-CoA N-acyltransferases (Nat)"/>
    <property type="match status" value="1"/>
</dbReference>
<protein>
    <recommendedName>
        <fullName evidence="6">Bifunctional AAC/APH</fullName>
        <ecNumber evidence="5">2.7.1.190</ecNumber>
    </recommendedName>
</protein>
<dbReference type="EC" id="2.7.1.190" evidence="5"/>
<evidence type="ECO:0000256" key="9">
    <source>
        <dbReference type="ARBA" id="ARBA00022777"/>
    </source>
</evidence>
<dbReference type="InterPro" id="IPR007344">
    <property type="entry name" value="GrpB/CoaE"/>
</dbReference>
<evidence type="ECO:0000313" key="15">
    <source>
        <dbReference type="WBParaSite" id="L893_g12674.t1"/>
    </source>
</evidence>
<keyword evidence="11" id="KW-0046">Antibiotic resistance</keyword>
<dbReference type="PROSITE" id="PS51186">
    <property type="entry name" value="GNAT"/>
    <property type="match status" value="1"/>
</dbReference>
<evidence type="ECO:0000256" key="8">
    <source>
        <dbReference type="ARBA" id="ARBA00022741"/>
    </source>
</evidence>
<organism evidence="14 15">
    <name type="scientific">Steinernema glaseri</name>
    <dbReference type="NCBI Taxonomy" id="37863"/>
    <lineage>
        <taxon>Eukaryota</taxon>
        <taxon>Metazoa</taxon>
        <taxon>Ecdysozoa</taxon>
        <taxon>Nematoda</taxon>
        <taxon>Chromadorea</taxon>
        <taxon>Rhabditida</taxon>
        <taxon>Tylenchina</taxon>
        <taxon>Panagrolaimomorpha</taxon>
        <taxon>Strongyloidoidea</taxon>
        <taxon>Steinernematidae</taxon>
        <taxon>Steinernema</taxon>
    </lineage>
</organism>
<dbReference type="Proteomes" id="UP000095287">
    <property type="component" value="Unplaced"/>
</dbReference>